<dbReference type="RefSeq" id="WP_388240715.1">
    <property type="nucleotide sequence ID" value="NZ_JBHVZQ010000052.1"/>
</dbReference>
<gene>
    <name evidence="1" type="ORF">ACFVZC_33555</name>
</gene>
<keyword evidence="2" id="KW-1185">Reference proteome</keyword>
<organism evidence="1 2">
    <name type="scientific">Streptomyces marokkonensis</name>
    <dbReference type="NCBI Taxonomy" id="324855"/>
    <lineage>
        <taxon>Bacteria</taxon>
        <taxon>Bacillati</taxon>
        <taxon>Actinomycetota</taxon>
        <taxon>Actinomycetes</taxon>
        <taxon>Kitasatosporales</taxon>
        <taxon>Streptomycetaceae</taxon>
        <taxon>Streptomyces</taxon>
    </lineage>
</organism>
<dbReference type="Proteomes" id="UP001601627">
    <property type="component" value="Unassembled WGS sequence"/>
</dbReference>
<proteinExistence type="predicted"/>
<evidence type="ECO:0008006" key="3">
    <source>
        <dbReference type="Google" id="ProtNLM"/>
    </source>
</evidence>
<comment type="caution">
    <text evidence="1">The sequence shown here is derived from an EMBL/GenBank/DDBJ whole genome shotgun (WGS) entry which is preliminary data.</text>
</comment>
<name>A0ABW6QGL5_9ACTN</name>
<accession>A0ABW6QGL5</accession>
<protein>
    <recommendedName>
        <fullName evidence="3">Transposase</fullName>
    </recommendedName>
</protein>
<reference evidence="1 2" key="1">
    <citation type="submission" date="2024-09" db="EMBL/GenBank/DDBJ databases">
        <title>The Natural Products Discovery Center: Release of the First 8490 Sequenced Strains for Exploring Actinobacteria Biosynthetic Diversity.</title>
        <authorList>
            <person name="Kalkreuter E."/>
            <person name="Kautsar S.A."/>
            <person name="Yang D."/>
            <person name="Bader C.D."/>
            <person name="Teijaro C.N."/>
            <person name="Fluegel L."/>
            <person name="Davis C.M."/>
            <person name="Simpson J.R."/>
            <person name="Lauterbach L."/>
            <person name="Steele A.D."/>
            <person name="Gui C."/>
            <person name="Meng S."/>
            <person name="Li G."/>
            <person name="Viehrig K."/>
            <person name="Ye F."/>
            <person name="Su P."/>
            <person name="Kiefer A.F."/>
            <person name="Nichols A."/>
            <person name="Cepeda A.J."/>
            <person name="Yan W."/>
            <person name="Fan B."/>
            <person name="Jiang Y."/>
            <person name="Adhikari A."/>
            <person name="Zheng C.-J."/>
            <person name="Schuster L."/>
            <person name="Cowan T.M."/>
            <person name="Smanski M.J."/>
            <person name="Chevrette M.G."/>
            <person name="De Carvalho L.P.S."/>
            <person name="Shen B."/>
        </authorList>
    </citation>
    <scope>NUCLEOTIDE SEQUENCE [LARGE SCALE GENOMIC DNA]</scope>
    <source>
        <strain evidence="1 2">NPDC058328</strain>
    </source>
</reference>
<evidence type="ECO:0000313" key="1">
    <source>
        <dbReference type="EMBL" id="MFF1278256.1"/>
    </source>
</evidence>
<dbReference type="EMBL" id="JBHVZQ010000052">
    <property type="protein sequence ID" value="MFF1278256.1"/>
    <property type="molecule type" value="Genomic_DNA"/>
</dbReference>
<sequence length="74" mass="8505">MTCLLAEAHRQAATDTDWQDTYRGRRPPVVRAVAWLVRTTPWLHNRAAVLNLRRLLNLGLTHTHNTRHLGLATE</sequence>
<evidence type="ECO:0000313" key="2">
    <source>
        <dbReference type="Proteomes" id="UP001601627"/>
    </source>
</evidence>